<dbReference type="AlphaFoldDB" id="A0A6P8BSZ9"/>
<sequence length="284" mass="32854">MSREVCGQTWAVAAASDRKILGFVLCAGRSPEMDRLRPRSRRREPSSGFTKSEIEKLEKLLEESGSETTTRAFCRKIATRFNCSAARAGKPPVNWTEVQSWFLDRRQDRDRKPASSVDLHQDLSVLPGSLPLNKVHGDSEVPEGLKVPDLSEVEFEAKSSKDGAWYDVDMFLAHRFLSSGEAEVLVRFTGFGAEEDEWVNIKKAIRERSVPLEHWECHKLKVGDFILCFQERRDQAIYYDAHIVEIGRRMHDIRGCRCLFLIRYDHDNSEERVRLRRLCRRPSW</sequence>
<evidence type="ECO:0000256" key="2">
    <source>
        <dbReference type="PROSITE-ProRule" id="PRU00108"/>
    </source>
</evidence>
<dbReference type="Gene3D" id="2.30.30.140">
    <property type="match status" value="1"/>
</dbReference>
<reference evidence="5 6" key="2">
    <citation type="submission" date="2025-04" db="UniProtKB">
        <authorList>
            <consortium name="RefSeq"/>
        </authorList>
    </citation>
    <scope>IDENTIFICATION</scope>
    <source>
        <tissue evidence="5 6">Leaf</tissue>
    </source>
</reference>
<dbReference type="RefSeq" id="XP_031373326.1">
    <property type="nucleotide sequence ID" value="XM_031517466.1"/>
</dbReference>
<dbReference type="RefSeq" id="XP_031373325.1">
    <property type="nucleotide sequence ID" value="XM_031517465.1"/>
</dbReference>
<gene>
    <name evidence="5 6 7" type="primary">LOC116188242</name>
</gene>
<protein>
    <submittedName>
        <fullName evidence="5 6">Protein SAWADEE HOMEODOMAIN HOMOLOG 1-like</fullName>
    </submittedName>
</protein>
<reference evidence="4" key="1">
    <citation type="journal article" date="2020" name="Plant Biotechnol. J.">
        <title>The pomegranate (Punica granatum L.) draft genome dissects genetic divergence between soft- and hard-seeded cultivars.</title>
        <authorList>
            <person name="Luo X."/>
            <person name="Li H."/>
            <person name="Wu Z."/>
            <person name="Yao W."/>
            <person name="Zhao P."/>
            <person name="Cao D."/>
            <person name="Yu H."/>
            <person name="Li K."/>
            <person name="Poudel K."/>
            <person name="Zhao D."/>
            <person name="Zhang F."/>
            <person name="Xia X."/>
            <person name="Chen L."/>
            <person name="Wang Q."/>
            <person name="Jing D."/>
            <person name="Cao S."/>
        </authorList>
    </citation>
    <scope>NUCLEOTIDE SEQUENCE [LARGE SCALE GENOMIC DNA]</scope>
</reference>
<keyword evidence="2" id="KW-0371">Homeobox</keyword>
<organism evidence="4 6">
    <name type="scientific">Punica granatum</name>
    <name type="common">Pomegranate</name>
    <dbReference type="NCBI Taxonomy" id="22663"/>
    <lineage>
        <taxon>Eukaryota</taxon>
        <taxon>Viridiplantae</taxon>
        <taxon>Streptophyta</taxon>
        <taxon>Embryophyta</taxon>
        <taxon>Tracheophyta</taxon>
        <taxon>Spermatophyta</taxon>
        <taxon>Magnoliopsida</taxon>
        <taxon>eudicotyledons</taxon>
        <taxon>Gunneridae</taxon>
        <taxon>Pentapetalae</taxon>
        <taxon>rosids</taxon>
        <taxon>malvids</taxon>
        <taxon>Myrtales</taxon>
        <taxon>Lythraceae</taxon>
        <taxon>Punica</taxon>
    </lineage>
</organism>
<accession>A0A6P8BSZ9</accession>
<evidence type="ECO:0000256" key="1">
    <source>
        <dbReference type="ARBA" id="ARBA00004123"/>
    </source>
</evidence>
<keyword evidence="4" id="KW-1185">Reference proteome</keyword>
<evidence type="ECO:0000313" key="5">
    <source>
        <dbReference type="RefSeq" id="XP_031373324.1"/>
    </source>
</evidence>
<name>A0A6P8BSZ9_PUNGR</name>
<keyword evidence="2" id="KW-0539">Nucleus</keyword>
<dbReference type="PANTHER" id="PTHR33827:SF3">
    <property type="entry name" value="OS09G0346900 PROTEIN"/>
    <property type="match status" value="1"/>
</dbReference>
<dbReference type="Gene3D" id="2.40.50.40">
    <property type="match status" value="1"/>
</dbReference>
<feature type="DNA-binding region" description="Homeobox" evidence="2">
    <location>
        <begin position="42"/>
        <end position="113"/>
    </location>
</feature>
<dbReference type="GeneID" id="116188242"/>
<dbReference type="Proteomes" id="UP000515151">
    <property type="component" value="Chromosome 8"/>
</dbReference>
<dbReference type="OrthoDB" id="1885884at2759"/>
<keyword evidence="2" id="KW-0238">DNA-binding</keyword>
<dbReference type="Pfam" id="PF16719">
    <property type="entry name" value="SAWADEE"/>
    <property type="match status" value="1"/>
</dbReference>
<feature type="domain" description="Homeobox" evidence="3">
    <location>
        <begin position="40"/>
        <end position="112"/>
    </location>
</feature>
<dbReference type="PROSITE" id="PS50071">
    <property type="entry name" value="HOMEOBOX_2"/>
    <property type="match status" value="1"/>
</dbReference>
<proteinExistence type="predicted"/>
<evidence type="ECO:0000313" key="7">
    <source>
        <dbReference type="RefSeq" id="XP_031373326.1"/>
    </source>
</evidence>
<dbReference type="PANTHER" id="PTHR33827">
    <property type="entry name" value="PROTEIN SAWADEE HOMEODOMAIN HOMOLOG 2"/>
    <property type="match status" value="1"/>
</dbReference>
<dbReference type="GO" id="GO:0003677">
    <property type="term" value="F:DNA binding"/>
    <property type="evidence" value="ECO:0007669"/>
    <property type="project" value="UniProtKB-UniRule"/>
</dbReference>
<dbReference type="GO" id="GO:0003682">
    <property type="term" value="F:chromatin binding"/>
    <property type="evidence" value="ECO:0007669"/>
    <property type="project" value="InterPro"/>
</dbReference>
<dbReference type="InterPro" id="IPR032001">
    <property type="entry name" value="SAWADEE_dom"/>
</dbReference>
<dbReference type="InterPro" id="IPR039276">
    <property type="entry name" value="SHH1/2"/>
</dbReference>
<dbReference type="InterPro" id="IPR001356">
    <property type="entry name" value="HD"/>
</dbReference>
<evidence type="ECO:0000313" key="6">
    <source>
        <dbReference type="RefSeq" id="XP_031373325.1"/>
    </source>
</evidence>
<dbReference type="RefSeq" id="XP_031373324.1">
    <property type="nucleotide sequence ID" value="XM_031517464.1"/>
</dbReference>
<dbReference type="GO" id="GO:0005634">
    <property type="term" value="C:nucleus"/>
    <property type="evidence" value="ECO:0007669"/>
    <property type="project" value="UniProtKB-SubCell"/>
</dbReference>
<evidence type="ECO:0000313" key="4">
    <source>
        <dbReference type="Proteomes" id="UP000515151"/>
    </source>
</evidence>
<evidence type="ECO:0000259" key="3">
    <source>
        <dbReference type="PROSITE" id="PS50071"/>
    </source>
</evidence>
<comment type="subcellular location">
    <subcellularLocation>
        <location evidence="1 2">Nucleus</location>
    </subcellularLocation>
</comment>